<comment type="caution">
    <text evidence="1">The sequence shown here is derived from an EMBL/GenBank/DDBJ whole genome shotgun (WGS) entry which is preliminary data.</text>
</comment>
<keyword evidence="2" id="KW-1185">Reference proteome</keyword>
<dbReference type="Proteomes" id="UP000299102">
    <property type="component" value="Unassembled WGS sequence"/>
</dbReference>
<evidence type="ECO:0000313" key="1">
    <source>
        <dbReference type="EMBL" id="GBP61308.1"/>
    </source>
</evidence>
<gene>
    <name evidence="1" type="ORF">EVAR_53223_1</name>
</gene>
<proteinExistence type="predicted"/>
<dbReference type="AlphaFoldDB" id="A0A4C1XD00"/>
<evidence type="ECO:0000313" key="2">
    <source>
        <dbReference type="Proteomes" id="UP000299102"/>
    </source>
</evidence>
<dbReference type="EMBL" id="BGZK01000810">
    <property type="protein sequence ID" value="GBP61308.1"/>
    <property type="molecule type" value="Genomic_DNA"/>
</dbReference>
<protein>
    <submittedName>
        <fullName evidence="1">Uncharacterized protein</fullName>
    </submittedName>
</protein>
<reference evidence="1 2" key="1">
    <citation type="journal article" date="2019" name="Commun. Biol.">
        <title>The bagworm genome reveals a unique fibroin gene that provides high tensile strength.</title>
        <authorList>
            <person name="Kono N."/>
            <person name="Nakamura H."/>
            <person name="Ohtoshi R."/>
            <person name="Tomita M."/>
            <person name="Numata K."/>
            <person name="Arakawa K."/>
        </authorList>
    </citation>
    <scope>NUCLEOTIDE SEQUENCE [LARGE SCALE GENOMIC DNA]</scope>
</reference>
<sequence length="210" mass="24309">MSPLYGTGARGRARPGRILVAAVLDSLGMSQVLQKAFIRKKTFGTSEKFGRSIFRACKRRCDMWFGLIQVPGQHTREHFRETNEHVRYERVEGHRRPPIDIRNLRRVTNALPDSWVGMGYLMMGGVGRWRVNGVMKGGVGYRHSHFLDKTQKRKLLLHFYCETIYDVVCRPERTNKSRLTKKSPQFEYVTEESAKDALERMVSGFQSPRC</sequence>
<accession>A0A4C1XD00</accession>
<organism evidence="1 2">
    <name type="scientific">Eumeta variegata</name>
    <name type="common">Bagworm moth</name>
    <name type="synonym">Eumeta japonica</name>
    <dbReference type="NCBI Taxonomy" id="151549"/>
    <lineage>
        <taxon>Eukaryota</taxon>
        <taxon>Metazoa</taxon>
        <taxon>Ecdysozoa</taxon>
        <taxon>Arthropoda</taxon>
        <taxon>Hexapoda</taxon>
        <taxon>Insecta</taxon>
        <taxon>Pterygota</taxon>
        <taxon>Neoptera</taxon>
        <taxon>Endopterygota</taxon>
        <taxon>Lepidoptera</taxon>
        <taxon>Glossata</taxon>
        <taxon>Ditrysia</taxon>
        <taxon>Tineoidea</taxon>
        <taxon>Psychidae</taxon>
        <taxon>Oiketicinae</taxon>
        <taxon>Eumeta</taxon>
    </lineage>
</organism>
<name>A0A4C1XD00_EUMVA</name>